<gene>
    <name evidence="2" type="ORF">ElyMa_006200300</name>
</gene>
<evidence type="ECO:0000313" key="3">
    <source>
        <dbReference type="Proteomes" id="UP000762676"/>
    </source>
</evidence>
<accession>A0AAV4H3Y0</accession>
<dbReference type="EMBL" id="BMAT01012434">
    <property type="protein sequence ID" value="GFR92419.1"/>
    <property type="molecule type" value="Genomic_DNA"/>
</dbReference>
<protein>
    <submittedName>
        <fullName evidence="2">Uncharacterized protein</fullName>
    </submittedName>
</protein>
<organism evidence="2 3">
    <name type="scientific">Elysia marginata</name>
    <dbReference type="NCBI Taxonomy" id="1093978"/>
    <lineage>
        <taxon>Eukaryota</taxon>
        <taxon>Metazoa</taxon>
        <taxon>Spiralia</taxon>
        <taxon>Lophotrochozoa</taxon>
        <taxon>Mollusca</taxon>
        <taxon>Gastropoda</taxon>
        <taxon>Heterobranchia</taxon>
        <taxon>Euthyneura</taxon>
        <taxon>Panpulmonata</taxon>
        <taxon>Sacoglossa</taxon>
        <taxon>Placobranchoidea</taxon>
        <taxon>Plakobranchidae</taxon>
        <taxon>Elysia</taxon>
    </lineage>
</organism>
<reference evidence="2 3" key="1">
    <citation type="journal article" date="2021" name="Elife">
        <title>Chloroplast acquisition without the gene transfer in kleptoplastic sea slugs, Plakobranchus ocellatus.</title>
        <authorList>
            <person name="Maeda T."/>
            <person name="Takahashi S."/>
            <person name="Yoshida T."/>
            <person name="Shimamura S."/>
            <person name="Takaki Y."/>
            <person name="Nagai Y."/>
            <person name="Toyoda A."/>
            <person name="Suzuki Y."/>
            <person name="Arimoto A."/>
            <person name="Ishii H."/>
            <person name="Satoh N."/>
            <person name="Nishiyama T."/>
            <person name="Hasebe M."/>
            <person name="Maruyama T."/>
            <person name="Minagawa J."/>
            <person name="Obokata J."/>
            <person name="Shigenobu S."/>
        </authorList>
    </citation>
    <scope>NUCLEOTIDE SEQUENCE [LARGE SCALE GENOMIC DNA]</scope>
</reference>
<evidence type="ECO:0000313" key="2">
    <source>
        <dbReference type="EMBL" id="GFR92419.1"/>
    </source>
</evidence>
<feature type="region of interest" description="Disordered" evidence="1">
    <location>
        <begin position="1"/>
        <end position="24"/>
    </location>
</feature>
<feature type="compositionally biased region" description="Low complexity" evidence="1">
    <location>
        <begin position="7"/>
        <end position="18"/>
    </location>
</feature>
<comment type="caution">
    <text evidence="2">The sequence shown here is derived from an EMBL/GenBank/DDBJ whole genome shotgun (WGS) entry which is preliminary data.</text>
</comment>
<name>A0AAV4H3Y0_9GAST</name>
<dbReference type="AlphaFoldDB" id="A0AAV4H3Y0"/>
<sequence length="91" mass="9950">MKLWWQRGRVVSSSDSRSGGSGFDSRPCHVSIALGKQFTLTFPSSPTCKMGTHLQAVREFVTNACNTLLMGYKWPSNVLVSGAALLHSYAE</sequence>
<proteinExistence type="predicted"/>
<evidence type="ECO:0000256" key="1">
    <source>
        <dbReference type="SAM" id="MobiDB-lite"/>
    </source>
</evidence>
<dbReference type="Proteomes" id="UP000762676">
    <property type="component" value="Unassembled WGS sequence"/>
</dbReference>
<keyword evidence="3" id="KW-1185">Reference proteome</keyword>